<proteinExistence type="predicted"/>
<dbReference type="Proteomes" id="UP000324222">
    <property type="component" value="Unassembled WGS sequence"/>
</dbReference>
<dbReference type="AlphaFoldDB" id="A0A5B7HZE5"/>
<organism evidence="1 2">
    <name type="scientific">Portunus trituberculatus</name>
    <name type="common">Swimming crab</name>
    <name type="synonym">Neptunus trituberculatus</name>
    <dbReference type="NCBI Taxonomy" id="210409"/>
    <lineage>
        <taxon>Eukaryota</taxon>
        <taxon>Metazoa</taxon>
        <taxon>Ecdysozoa</taxon>
        <taxon>Arthropoda</taxon>
        <taxon>Crustacea</taxon>
        <taxon>Multicrustacea</taxon>
        <taxon>Malacostraca</taxon>
        <taxon>Eumalacostraca</taxon>
        <taxon>Eucarida</taxon>
        <taxon>Decapoda</taxon>
        <taxon>Pleocyemata</taxon>
        <taxon>Brachyura</taxon>
        <taxon>Eubrachyura</taxon>
        <taxon>Portunoidea</taxon>
        <taxon>Portunidae</taxon>
        <taxon>Portuninae</taxon>
        <taxon>Portunus</taxon>
    </lineage>
</organism>
<evidence type="ECO:0000313" key="2">
    <source>
        <dbReference type="Proteomes" id="UP000324222"/>
    </source>
</evidence>
<gene>
    <name evidence="1" type="ORF">E2C01_072257</name>
</gene>
<comment type="caution">
    <text evidence="1">The sequence shown here is derived from an EMBL/GenBank/DDBJ whole genome shotgun (WGS) entry which is preliminary data.</text>
</comment>
<name>A0A5B7HZE5_PORTR</name>
<keyword evidence="2" id="KW-1185">Reference proteome</keyword>
<sequence length="118" mass="13769">MNNELMELPESACGLFPPYDVRFPFGPVPQARRPSPVPPSHNVRFSRFGFETCTRLIQVQQRQTRHPCPLRRLARQSVNSKTAPPRTDYLHNHAVYSRFELLPFPWIHEPENTPHLLT</sequence>
<protein>
    <submittedName>
        <fullName evidence="1">Uncharacterized protein</fullName>
    </submittedName>
</protein>
<evidence type="ECO:0000313" key="1">
    <source>
        <dbReference type="EMBL" id="MPC77790.1"/>
    </source>
</evidence>
<reference evidence="1 2" key="1">
    <citation type="submission" date="2019-05" db="EMBL/GenBank/DDBJ databases">
        <title>Another draft genome of Portunus trituberculatus and its Hox gene families provides insights of decapod evolution.</title>
        <authorList>
            <person name="Jeong J.-H."/>
            <person name="Song I."/>
            <person name="Kim S."/>
            <person name="Choi T."/>
            <person name="Kim D."/>
            <person name="Ryu S."/>
            <person name="Kim W."/>
        </authorList>
    </citation>
    <scope>NUCLEOTIDE SEQUENCE [LARGE SCALE GENOMIC DNA]</scope>
    <source>
        <tissue evidence="1">Muscle</tissue>
    </source>
</reference>
<dbReference type="EMBL" id="VSRR010046769">
    <property type="protein sequence ID" value="MPC77790.1"/>
    <property type="molecule type" value="Genomic_DNA"/>
</dbReference>
<accession>A0A5B7HZE5</accession>